<accession>A0ACA9R6R5</accession>
<proteinExistence type="predicted"/>
<protein>
    <submittedName>
        <fullName evidence="1">24032_t:CDS:1</fullName>
    </submittedName>
</protein>
<gene>
    <name evidence="1" type="ORF">RPERSI_LOCUS17406</name>
</gene>
<evidence type="ECO:0000313" key="1">
    <source>
        <dbReference type="EMBL" id="CAG8779800.1"/>
    </source>
</evidence>
<comment type="caution">
    <text evidence="1">The sequence shown here is derived from an EMBL/GenBank/DDBJ whole genome shotgun (WGS) entry which is preliminary data.</text>
</comment>
<evidence type="ECO:0000313" key="2">
    <source>
        <dbReference type="Proteomes" id="UP000789920"/>
    </source>
</evidence>
<keyword evidence="2" id="KW-1185">Reference proteome</keyword>
<name>A0ACA9R6R5_9GLOM</name>
<organism evidence="1 2">
    <name type="scientific">Racocetra persica</name>
    <dbReference type="NCBI Taxonomy" id="160502"/>
    <lineage>
        <taxon>Eukaryota</taxon>
        <taxon>Fungi</taxon>
        <taxon>Fungi incertae sedis</taxon>
        <taxon>Mucoromycota</taxon>
        <taxon>Glomeromycotina</taxon>
        <taxon>Glomeromycetes</taxon>
        <taxon>Diversisporales</taxon>
        <taxon>Gigasporaceae</taxon>
        <taxon>Racocetra</taxon>
    </lineage>
</organism>
<sequence>DSLKTPTAEAIIIRTILRKMTVSRGHMFMVTNLKKDSKASPQDQTAVVHKLSKTNSPETPPGV</sequence>
<feature type="non-terminal residue" evidence="1">
    <location>
        <position position="1"/>
    </location>
</feature>
<dbReference type="Proteomes" id="UP000789920">
    <property type="component" value="Unassembled WGS sequence"/>
</dbReference>
<reference evidence="1" key="1">
    <citation type="submission" date="2021-06" db="EMBL/GenBank/DDBJ databases">
        <authorList>
            <person name="Kallberg Y."/>
            <person name="Tangrot J."/>
            <person name="Rosling A."/>
        </authorList>
    </citation>
    <scope>NUCLEOTIDE SEQUENCE</scope>
    <source>
        <strain evidence="1">MA461A</strain>
    </source>
</reference>
<dbReference type="EMBL" id="CAJVQC010044574">
    <property type="protein sequence ID" value="CAG8779800.1"/>
    <property type="molecule type" value="Genomic_DNA"/>
</dbReference>